<dbReference type="HOGENOM" id="CLU_3023143_0_0_4"/>
<dbReference type="AlphaFoldDB" id="R4WVK5"/>
<gene>
    <name evidence="1" type="ORF">BRPE64_ACDS01780</name>
</gene>
<reference evidence="1 2" key="2">
    <citation type="journal article" date="2018" name="Int. J. Syst. Evol. Microbiol.">
        <title>Burkholderia insecticola sp. nov., a gut symbiotic bacterium of the bean bug Riptortus pedestris.</title>
        <authorList>
            <person name="Takeshita K."/>
            <person name="Tamaki H."/>
            <person name="Ohbayashi T."/>
            <person name="Meng X.-Y."/>
            <person name="Sone T."/>
            <person name="Mitani Y."/>
            <person name="Peeters C."/>
            <person name="Kikuchi Y."/>
            <person name="Vandamme P."/>
        </authorList>
    </citation>
    <scope>NUCLEOTIDE SEQUENCE [LARGE SCALE GENOMIC DNA]</scope>
    <source>
        <strain evidence="1">RPE64</strain>
    </source>
</reference>
<dbReference type="PATRIC" id="fig|758793.3.peg.179"/>
<proteinExistence type="predicted"/>
<evidence type="ECO:0000313" key="2">
    <source>
        <dbReference type="Proteomes" id="UP000013966"/>
    </source>
</evidence>
<name>R4WVK5_9BURK</name>
<keyword evidence="2" id="KW-1185">Reference proteome</keyword>
<protein>
    <submittedName>
        <fullName evidence="1">Uncharacterized protein</fullName>
    </submittedName>
</protein>
<dbReference type="STRING" id="758793.BRPE64_ACDS01780"/>
<sequence>MSVPVAVIFPCRVFQITGHIDSGFPESRIAARLRLKNIQQYQWFAGKPKLAFPLR</sequence>
<dbReference type="Proteomes" id="UP000013966">
    <property type="component" value="Chromosome 1"/>
</dbReference>
<organism evidence="1 2">
    <name type="scientific">Caballeronia insecticola</name>
    <dbReference type="NCBI Taxonomy" id="758793"/>
    <lineage>
        <taxon>Bacteria</taxon>
        <taxon>Pseudomonadati</taxon>
        <taxon>Pseudomonadota</taxon>
        <taxon>Betaproteobacteria</taxon>
        <taxon>Burkholderiales</taxon>
        <taxon>Burkholderiaceae</taxon>
        <taxon>Caballeronia</taxon>
    </lineage>
</organism>
<dbReference type="EMBL" id="AP013058">
    <property type="protein sequence ID" value="BAN21932.1"/>
    <property type="molecule type" value="Genomic_DNA"/>
</dbReference>
<accession>R4WVK5</accession>
<dbReference type="KEGG" id="buo:BRPE64_ACDS01780"/>
<evidence type="ECO:0000313" key="1">
    <source>
        <dbReference type="EMBL" id="BAN21932.1"/>
    </source>
</evidence>
<reference evidence="1 2" key="1">
    <citation type="journal article" date="2013" name="Genome Announc.">
        <title>Complete Genome Sequence of Burkholderia sp. Strain RPE64, Bacterial Symbiont of the Bean Bug Riptortus pedestris.</title>
        <authorList>
            <person name="Shibata T.F."/>
            <person name="Maeda T."/>
            <person name="Nikoh N."/>
            <person name="Yamaguchi K."/>
            <person name="Oshima K."/>
            <person name="Hattori M."/>
            <person name="Nishiyama T."/>
            <person name="Hasebe M."/>
            <person name="Fukatsu T."/>
            <person name="Kikuchi Y."/>
            <person name="Shigenobu S."/>
        </authorList>
    </citation>
    <scope>NUCLEOTIDE SEQUENCE [LARGE SCALE GENOMIC DNA]</scope>
</reference>